<feature type="signal peptide" evidence="1">
    <location>
        <begin position="1"/>
        <end position="26"/>
    </location>
</feature>
<protein>
    <recommendedName>
        <fullName evidence="4">Secreted protein</fullName>
    </recommendedName>
</protein>
<keyword evidence="3" id="KW-1185">Reference proteome</keyword>
<sequence length="84" mass="9448">MIPHAWQACLAGSFFFWLLHFKSCSARKPCSFLTTPSSVRPDNWSCTLGNLLPLLLFLPSHNPNISRSFLVGNNQLLVVFTLLN</sequence>
<evidence type="ECO:0000313" key="2">
    <source>
        <dbReference type="EMBL" id="KAJ7747956.1"/>
    </source>
</evidence>
<dbReference type="EMBL" id="JARJLG010000092">
    <property type="protein sequence ID" value="KAJ7747956.1"/>
    <property type="molecule type" value="Genomic_DNA"/>
</dbReference>
<proteinExistence type="predicted"/>
<name>A0AAD7N7N9_9AGAR</name>
<keyword evidence="1" id="KW-0732">Signal</keyword>
<dbReference type="Proteomes" id="UP001215280">
    <property type="component" value="Unassembled WGS sequence"/>
</dbReference>
<dbReference type="AlphaFoldDB" id="A0AAD7N7N9"/>
<reference evidence="2" key="1">
    <citation type="submission" date="2023-03" db="EMBL/GenBank/DDBJ databases">
        <title>Massive genome expansion in bonnet fungi (Mycena s.s.) driven by repeated elements and novel gene families across ecological guilds.</title>
        <authorList>
            <consortium name="Lawrence Berkeley National Laboratory"/>
            <person name="Harder C.B."/>
            <person name="Miyauchi S."/>
            <person name="Viragh M."/>
            <person name="Kuo A."/>
            <person name="Thoen E."/>
            <person name="Andreopoulos B."/>
            <person name="Lu D."/>
            <person name="Skrede I."/>
            <person name="Drula E."/>
            <person name="Henrissat B."/>
            <person name="Morin E."/>
            <person name="Kohler A."/>
            <person name="Barry K."/>
            <person name="LaButti K."/>
            <person name="Morin E."/>
            <person name="Salamov A."/>
            <person name="Lipzen A."/>
            <person name="Mereny Z."/>
            <person name="Hegedus B."/>
            <person name="Baldrian P."/>
            <person name="Stursova M."/>
            <person name="Weitz H."/>
            <person name="Taylor A."/>
            <person name="Grigoriev I.V."/>
            <person name="Nagy L.G."/>
            <person name="Martin F."/>
            <person name="Kauserud H."/>
        </authorList>
    </citation>
    <scope>NUCLEOTIDE SEQUENCE</scope>
    <source>
        <strain evidence="2">CBHHK188m</strain>
    </source>
</reference>
<feature type="chain" id="PRO_5041909640" description="Secreted protein" evidence="1">
    <location>
        <begin position="27"/>
        <end position="84"/>
    </location>
</feature>
<evidence type="ECO:0000313" key="3">
    <source>
        <dbReference type="Proteomes" id="UP001215280"/>
    </source>
</evidence>
<gene>
    <name evidence="2" type="ORF">DFH07DRAFT_830663</name>
</gene>
<evidence type="ECO:0000256" key="1">
    <source>
        <dbReference type="SAM" id="SignalP"/>
    </source>
</evidence>
<accession>A0AAD7N7N9</accession>
<comment type="caution">
    <text evidence="2">The sequence shown here is derived from an EMBL/GenBank/DDBJ whole genome shotgun (WGS) entry which is preliminary data.</text>
</comment>
<evidence type="ECO:0008006" key="4">
    <source>
        <dbReference type="Google" id="ProtNLM"/>
    </source>
</evidence>
<organism evidence="2 3">
    <name type="scientific">Mycena maculata</name>
    <dbReference type="NCBI Taxonomy" id="230809"/>
    <lineage>
        <taxon>Eukaryota</taxon>
        <taxon>Fungi</taxon>
        <taxon>Dikarya</taxon>
        <taxon>Basidiomycota</taxon>
        <taxon>Agaricomycotina</taxon>
        <taxon>Agaricomycetes</taxon>
        <taxon>Agaricomycetidae</taxon>
        <taxon>Agaricales</taxon>
        <taxon>Marasmiineae</taxon>
        <taxon>Mycenaceae</taxon>
        <taxon>Mycena</taxon>
    </lineage>
</organism>